<dbReference type="AlphaFoldDB" id="A0AA88IYW6"/>
<protein>
    <submittedName>
        <fullName evidence="1">Uncharacterized protein</fullName>
    </submittedName>
</protein>
<sequence length="107" mass="11466">MAARHSTYTYVMLFVLAERKLTTYVYAVARASLLAALVLSSRPVETKVVRLGADLEFVLGEWEGIGDGEEGGAAFGEQRGGGAIGREKKVGLGFGAAFGERRRNGWA</sequence>
<name>A0AA88IYW6_FICCA</name>
<dbReference type="Proteomes" id="UP001187192">
    <property type="component" value="Unassembled WGS sequence"/>
</dbReference>
<accession>A0AA88IYW6</accession>
<evidence type="ECO:0000313" key="2">
    <source>
        <dbReference type="Proteomes" id="UP001187192"/>
    </source>
</evidence>
<proteinExistence type="predicted"/>
<keyword evidence="2" id="KW-1185">Reference proteome</keyword>
<gene>
    <name evidence="1" type="ORF">TIFTF001_026965</name>
</gene>
<comment type="caution">
    <text evidence="1">The sequence shown here is derived from an EMBL/GenBank/DDBJ whole genome shotgun (WGS) entry which is preliminary data.</text>
</comment>
<dbReference type="EMBL" id="BTGU01000073">
    <property type="protein sequence ID" value="GMN57860.1"/>
    <property type="molecule type" value="Genomic_DNA"/>
</dbReference>
<organism evidence="1 2">
    <name type="scientific">Ficus carica</name>
    <name type="common">Common fig</name>
    <dbReference type="NCBI Taxonomy" id="3494"/>
    <lineage>
        <taxon>Eukaryota</taxon>
        <taxon>Viridiplantae</taxon>
        <taxon>Streptophyta</taxon>
        <taxon>Embryophyta</taxon>
        <taxon>Tracheophyta</taxon>
        <taxon>Spermatophyta</taxon>
        <taxon>Magnoliopsida</taxon>
        <taxon>eudicotyledons</taxon>
        <taxon>Gunneridae</taxon>
        <taxon>Pentapetalae</taxon>
        <taxon>rosids</taxon>
        <taxon>fabids</taxon>
        <taxon>Rosales</taxon>
        <taxon>Moraceae</taxon>
        <taxon>Ficeae</taxon>
        <taxon>Ficus</taxon>
    </lineage>
</organism>
<reference evidence="1" key="1">
    <citation type="submission" date="2023-07" db="EMBL/GenBank/DDBJ databases">
        <title>draft genome sequence of fig (Ficus carica).</title>
        <authorList>
            <person name="Takahashi T."/>
            <person name="Nishimura K."/>
        </authorList>
    </citation>
    <scope>NUCLEOTIDE SEQUENCE</scope>
</reference>
<evidence type="ECO:0000313" key="1">
    <source>
        <dbReference type="EMBL" id="GMN57860.1"/>
    </source>
</evidence>